<comment type="caution">
    <text evidence="2">The sequence shown here is derived from an EMBL/GenBank/DDBJ whole genome shotgun (WGS) entry which is preliminary data.</text>
</comment>
<accession>A0A397IK03</accession>
<proteinExistence type="predicted"/>
<keyword evidence="3" id="KW-1185">Reference proteome</keyword>
<dbReference type="EMBL" id="PQFF01000201">
    <property type="protein sequence ID" value="RHZ75287.1"/>
    <property type="molecule type" value="Genomic_DNA"/>
</dbReference>
<evidence type="ECO:0000313" key="3">
    <source>
        <dbReference type="Proteomes" id="UP000266861"/>
    </source>
</evidence>
<name>A0A397IK03_9GLOM</name>
<dbReference type="OrthoDB" id="5340906at2759"/>
<organism evidence="2 3">
    <name type="scientific">Diversispora epigaea</name>
    <dbReference type="NCBI Taxonomy" id="1348612"/>
    <lineage>
        <taxon>Eukaryota</taxon>
        <taxon>Fungi</taxon>
        <taxon>Fungi incertae sedis</taxon>
        <taxon>Mucoromycota</taxon>
        <taxon>Glomeromycotina</taxon>
        <taxon>Glomeromycetes</taxon>
        <taxon>Diversisporales</taxon>
        <taxon>Diversisporaceae</taxon>
        <taxon>Diversispora</taxon>
    </lineage>
</organism>
<evidence type="ECO:0000256" key="1">
    <source>
        <dbReference type="SAM" id="MobiDB-lite"/>
    </source>
</evidence>
<feature type="compositionally biased region" description="Basic and acidic residues" evidence="1">
    <location>
        <begin position="127"/>
        <end position="140"/>
    </location>
</feature>
<reference evidence="2 3" key="1">
    <citation type="submission" date="2018-08" db="EMBL/GenBank/DDBJ databases">
        <title>Genome and evolution of the arbuscular mycorrhizal fungus Diversispora epigaea (formerly Glomus versiforme) and its bacterial endosymbionts.</title>
        <authorList>
            <person name="Sun X."/>
            <person name="Fei Z."/>
            <person name="Harrison M."/>
        </authorList>
    </citation>
    <scope>NUCLEOTIDE SEQUENCE [LARGE SCALE GENOMIC DNA]</scope>
    <source>
        <strain evidence="2 3">IT104</strain>
    </source>
</reference>
<feature type="region of interest" description="Disordered" evidence="1">
    <location>
        <begin position="83"/>
        <end position="140"/>
    </location>
</feature>
<dbReference type="Proteomes" id="UP000266861">
    <property type="component" value="Unassembled WGS sequence"/>
</dbReference>
<feature type="compositionally biased region" description="Polar residues" evidence="1">
    <location>
        <begin position="86"/>
        <end position="97"/>
    </location>
</feature>
<evidence type="ECO:0000313" key="2">
    <source>
        <dbReference type="EMBL" id="RHZ75287.1"/>
    </source>
</evidence>
<gene>
    <name evidence="2" type="ORF">Glove_216g168</name>
</gene>
<feature type="compositionally biased region" description="Acidic residues" evidence="1">
    <location>
        <begin position="114"/>
        <end position="126"/>
    </location>
</feature>
<feature type="compositionally biased region" description="Basic and acidic residues" evidence="1">
    <location>
        <begin position="104"/>
        <end position="113"/>
    </location>
</feature>
<sequence length="266" mass="31282">MYKNVKISSLIYLIFHFKGEDCKIAKNWEKVHNLDKTNGVPSININNSIGTINGTIKGGMNNSKISTFKKRDKKKDLDNEIDKFWQSPNERQPNQFTKKLRKSKIADKRKYTQSDEDNDFDDDDDNEKNREMSESNVSEFKDSYKGMKKEKKWYLKSSKCVEDELYAFGIQCRFEHNISSSLAHSFIIDPDDETYIKNNIFTSEELKEIRDTSKKLSKNWEGKNFDRIKHFNFDWAWHNVHIWAFIDRCFNELKGVDIARGPGSST</sequence>
<protein>
    <submittedName>
        <fullName evidence="2">Uncharacterized protein</fullName>
    </submittedName>
</protein>
<dbReference type="AlphaFoldDB" id="A0A397IK03"/>